<organism evidence="1 2">
    <name type="scientific">Cetraspora pellucida</name>
    <dbReference type="NCBI Taxonomy" id="1433469"/>
    <lineage>
        <taxon>Eukaryota</taxon>
        <taxon>Fungi</taxon>
        <taxon>Fungi incertae sedis</taxon>
        <taxon>Mucoromycota</taxon>
        <taxon>Glomeromycotina</taxon>
        <taxon>Glomeromycetes</taxon>
        <taxon>Diversisporales</taxon>
        <taxon>Gigasporaceae</taxon>
        <taxon>Cetraspora</taxon>
    </lineage>
</organism>
<dbReference type="EMBL" id="CAJVQA010001818">
    <property type="protein sequence ID" value="CAG8527286.1"/>
    <property type="molecule type" value="Genomic_DNA"/>
</dbReference>
<accession>A0A9N9AE72</accession>
<dbReference type="Proteomes" id="UP000789759">
    <property type="component" value="Unassembled WGS sequence"/>
</dbReference>
<gene>
    <name evidence="1" type="ORF">CPELLU_LOCUS3677</name>
</gene>
<sequence length="69" mass="7987">MLTEKLTPEEKTKLTYTKRLQMHKPYDALERFVTKIKKKLANIQENLSVPAEMIMAPGDSKVYNEATEC</sequence>
<evidence type="ECO:0000313" key="2">
    <source>
        <dbReference type="Proteomes" id="UP000789759"/>
    </source>
</evidence>
<protein>
    <submittedName>
        <fullName evidence="1">23978_t:CDS:1</fullName>
    </submittedName>
</protein>
<name>A0A9N9AE72_9GLOM</name>
<comment type="caution">
    <text evidence="1">The sequence shown here is derived from an EMBL/GenBank/DDBJ whole genome shotgun (WGS) entry which is preliminary data.</text>
</comment>
<reference evidence="1" key="1">
    <citation type="submission" date="2021-06" db="EMBL/GenBank/DDBJ databases">
        <authorList>
            <person name="Kallberg Y."/>
            <person name="Tangrot J."/>
            <person name="Rosling A."/>
        </authorList>
    </citation>
    <scope>NUCLEOTIDE SEQUENCE</scope>
    <source>
        <strain evidence="1">FL966</strain>
    </source>
</reference>
<keyword evidence="2" id="KW-1185">Reference proteome</keyword>
<dbReference type="AlphaFoldDB" id="A0A9N9AE72"/>
<dbReference type="OrthoDB" id="2363045at2759"/>
<evidence type="ECO:0000313" key="1">
    <source>
        <dbReference type="EMBL" id="CAG8527286.1"/>
    </source>
</evidence>
<proteinExistence type="predicted"/>